<sequence>MSDPVVVEVAIDAPAARVWQAFRDPVELRRWHGWEYDAIEAEIQQIYFDDVTASEPDLTLDTHGAGRFELEPRGEATVVRVVRAAPDGAAGWDGIYDEINEGWRSFVEQLRFYLERHAGEERRTLFIEREVDPPAGEEWFSAAHQRGVVADPSTLVIVAREKTIVSAYGIDEEAFAALRERFG</sequence>
<organism evidence="1 2">
    <name type="scientific">Conexibacter stalactiti</name>
    <dbReference type="NCBI Taxonomy" id="1940611"/>
    <lineage>
        <taxon>Bacteria</taxon>
        <taxon>Bacillati</taxon>
        <taxon>Actinomycetota</taxon>
        <taxon>Thermoleophilia</taxon>
        <taxon>Solirubrobacterales</taxon>
        <taxon>Conexibacteraceae</taxon>
        <taxon>Conexibacter</taxon>
    </lineage>
</organism>
<dbReference type="Gene3D" id="3.30.530.20">
    <property type="match status" value="2"/>
</dbReference>
<gene>
    <name evidence="1" type="ORF">R7226_06070</name>
</gene>
<dbReference type="InterPro" id="IPR023393">
    <property type="entry name" value="START-like_dom_sf"/>
</dbReference>
<dbReference type="CDD" id="cd07814">
    <property type="entry name" value="SRPBCC_CalC_Aha1-like"/>
    <property type="match status" value="1"/>
</dbReference>
<proteinExistence type="predicted"/>
<reference evidence="1 2" key="2">
    <citation type="submission" date="2023-10" db="EMBL/GenBank/DDBJ databases">
        <authorList>
            <person name="Han X.F."/>
        </authorList>
    </citation>
    <scope>NUCLEOTIDE SEQUENCE [LARGE SCALE GENOMIC DNA]</scope>
    <source>
        <strain evidence="1 2">KCTC 39840</strain>
    </source>
</reference>
<accession>A0ABU4HKR4</accession>
<dbReference type="EMBL" id="JAWSTH010000010">
    <property type="protein sequence ID" value="MDW5593891.1"/>
    <property type="molecule type" value="Genomic_DNA"/>
</dbReference>
<keyword evidence="2" id="KW-1185">Reference proteome</keyword>
<name>A0ABU4HKR4_9ACTN</name>
<protein>
    <submittedName>
        <fullName evidence="1">SRPBCC domain-containing protein</fullName>
    </submittedName>
</protein>
<dbReference type="Proteomes" id="UP001284601">
    <property type="component" value="Unassembled WGS sequence"/>
</dbReference>
<evidence type="ECO:0000313" key="2">
    <source>
        <dbReference type="Proteomes" id="UP001284601"/>
    </source>
</evidence>
<evidence type="ECO:0000313" key="1">
    <source>
        <dbReference type="EMBL" id="MDW5593891.1"/>
    </source>
</evidence>
<dbReference type="SUPFAM" id="SSF55961">
    <property type="entry name" value="Bet v1-like"/>
    <property type="match status" value="1"/>
</dbReference>
<dbReference type="RefSeq" id="WP_318596150.1">
    <property type="nucleotide sequence ID" value="NZ_JAWSTH010000010.1"/>
</dbReference>
<comment type="caution">
    <text evidence="1">The sequence shown here is derived from an EMBL/GenBank/DDBJ whole genome shotgun (WGS) entry which is preliminary data.</text>
</comment>
<reference evidence="2" key="1">
    <citation type="submission" date="2023-07" db="EMBL/GenBank/DDBJ databases">
        <title>Conexibacter stalactiti sp. nov., isolated from stalactites in a lava cave and emended description of the genus Conexibacter.</title>
        <authorList>
            <person name="Lee S.D."/>
        </authorList>
    </citation>
    <scope>NUCLEOTIDE SEQUENCE [LARGE SCALE GENOMIC DNA]</scope>
    <source>
        <strain evidence="2">KCTC 39840</strain>
    </source>
</reference>